<dbReference type="AlphaFoldDB" id="A0A848E9A7"/>
<dbReference type="GO" id="GO:0003857">
    <property type="term" value="F:(3S)-3-hydroxyacyl-CoA dehydrogenase (NAD+) activity"/>
    <property type="evidence" value="ECO:0007669"/>
    <property type="project" value="TreeGrafter"/>
</dbReference>
<dbReference type="RefSeq" id="WP_170052945.1">
    <property type="nucleotide sequence ID" value="NZ_JABBKX010000002.1"/>
</dbReference>
<organism evidence="3 4">
    <name type="scientific">Neoroseomonas marina</name>
    <dbReference type="NCBI Taxonomy" id="1232220"/>
    <lineage>
        <taxon>Bacteria</taxon>
        <taxon>Pseudomonadati</taxon>
        <taxon>Pseudomonadota</taxon>
        <taxon>Alphaproteobacteria</taxon>
        <taxon>Acetobacterales</taxon>
        <taxon>Acetobacteraceae</taxon>
        <taxon>Neoroseomonas</taxon>
    </lineage>
</organism>
<dbReference type="Pfam" id="PF01575">
    <property type="entry name" value="MaoC_dehydratas"/>
    <property type="match status" value="1"/>
</dbReference>
<dbReference type="PANTHER" id="PTHR13078:SF56">
    <property type="entry name" value="PEROXISOMAL MULTIFUNCTIONAL ENZYME TYPE 2"/>
    <property type="match status" value="1"/>
</dbReference>
<evidence type="ECO:0000313" key="3">
    <source>
        <dbReference type="EMBL" id="NMJ40666.1"/>
    </source>
</evidence>
<name>A0A848E9A7_9PROT</name>
<keyword evidence="4" id="KW-1185">Reference proteome</keyword>
<dbReference type="GO" id="GO:0006635">
    <property type="term" value="P:fatty acid beta-oxidation"/>
    <property type="evidence" value="ECO:0007669"/>
    <property type="project" value="TreeGrafter"/>
</dbReference>
<accession>A0A848E9A7</accession>
<dbReference type="InterPro" id="IPR002539">
    <property type="entry name" value="MaoC-like_dom"/>
</dbReference>
<protein>
    <submittedName>
        <fullName evidence="3">3-alpha,7-alpha, 12-alpha-trihydroxy-5-beta-cholest-24-enoyl-CoA hydratase</fullName>
    </submittedName>
</protein>
<dbReference type="SUPFAM" id="SSF54637">
    <property type="entry name" value="Thioesterase/thiol ester dehydrase-isomerase"/>
    <property type="match status" value="2"/>
</dbReference>
<comment type="caution">
    <text evidence="3">The sequence shown here is derived from an EMBL/GenBank/DDBJ whole genome shotgun (WGS) entry which is preliminary data.</text>
</comment>
<dbReference type="CDD" id="cd03448">
    <property type="entry name" value="HDE_HSD"/>
    <property type="match status" value="1"/>
</dbReference>
<dbReference type="Proteomes" id="UP000548582">
    <property type="component" value="Unassembled WGS sequence"/>
</dbReference>
<dbReference type="InterPro" id="IPR029069">
    <property type="entry name" value="HotDog_dom_sf"/>
</dbReference>
<sequence length="287" mass="31218">MAIDYDTLKNRGFADIEQAYGVKDTMLYALGLGLGQDPMDPKQLRHVYEEDLVALPTMGVVLATPGFWVKEPDTGVDWPKVLHGEQGLTIHKPLPPQGRVVSRFRIDEIIDKGAGKGALMYTTRELRDAANGDLLCSLTSTSFLRGDGGFGGPAGPIRQPHPVPEGTPDAVFDWTVGRHAALLYRLNGDYNPVHADPKAAAKGGFAQPILHGLCSYGVAGWAVMNLVCDGDASRLRRFDLRFTSPVYPGETLRTEVWKQGPGVAAFRVRVPARDVIALNNGRAEYLP</sequence>
<gene>
    <name evidence="3" type="ORF">GWK16_05405</name>
</gene>
<feature type="domain" description="Peroxisomal multifunctional enzyme type 2-like N-terminal" evidence="2">
    <location>
        <begin position="20"/>
        <end position="146"/>
    </location>
</feature>
<dbReference type="EMBL" id="JABBKX010000002">
    <property type="protein sequence ID" value="NMJ40666.1"/>
    <property type="molecule type" value="Genomic_DNA"/>
</dbReference>
<dbReference type="InterPro" id="IPR054357">
    <property type="entry name" value="MFE-2_N"/>
</dbReference>
<dbReference type="GO" id="GO:0044594">
    <property type="term" value="F:17-beta-hydroxysteroid dehydrogenase (NAD+) activity"/>
    <property type="evidence" value="ECO:0007669"/>
    <property type="project" value="TreeGrafter"/>
</dbReference>
<evidence type="ECO:0000259" key="1">
    <source>
        <dbReference type="Pfam" id="PF01575"/>
    </source>
</evidence>
<dbReference type="Gene3D" id="3.10.129.10">
    <property type="entry name" value="Hotdog Thioesterase"/>
    <property type="match status" value="1"/>
</dbReference>
<dbReference type="GO" id="GO:0004300">
    <property type="term" value="F:enoyl-CoA hydratase activity"/>
    <property type="evidence" value="ECO:0007669"/>
    <property type="project" value="TreeGrafter"/>
</dbReference>
<feature type="domain" description="MaoC-like" evidence="1">
    <location>
        <begin position="164"/>
        <end position="261"/>
    </location>
</feature>
<evidence type="ECO:0000313" key="4">
    <source>
        <dbReference type="Proteomes" id="UP000548582"/>
    </source>
</evidence>
<dbReference type="Pfam" id="PF22622">
    <property type="entry name" value="MFE-2_hydrat-2_N"/>
    <property type="match status" value="1"/>
</dbReference>
<reference evidence="3 4" key="1">
    <citation type="submission" date="2020-03" db="EMBL/GenBank/DDBJ databases">
        <authorList>
            <person name="Sun Q."/>
        </authorList>
    </citation>
    <scope>NUCLEOTIDE SEQUENCE [LARGE SCALE GENOMIC DNA]</scope>
    <source>
        <strain evidence="3 4">JC162</strain>
    </source>
</reference>
<proteinExistence type="predicted"/>
<evidence type="ECO:0000259" key="2">
    <source>
        <dbReference type="Pfam" id="PF22622"/>
    </source>
</evidence>
<dbReference type="PANTHER" id="PTHR13078">
    <property type="entry name" value="PEROXISOMAL MULTIFUNCTIONAL ENZYME TYPE 2-RELATED"/>
    <property type="match status" value="1"/>
</dbReference>